<dbReference type="KEGG" id="abas:ACPOL_0988"/>
<protein>
    <submittedName>
        <fullName evidence="1">Uncharacterized protein</fullName>
    </submittedName>
</protein>
<sequence length="216" mass="24700">MPDLAFQIEGAQAIPYAAAPTLALKLRITDTASQPIHTLSLNCQVQIEPTRRRYAGEEQKKLRDLFGEPERWSRTVRSLLWMNVNLSVPAFTDTVLVDLQLPCSFDFNVAATKYFHALEGGEVPLCVLFSGTVFYRGEEGALQVAQVPWNREANYRLSAATWKEMMDLYYPNSAWLCLERDVFDRLYQFKVSQGIPTWEQVLDRLMASEQKNEVTV</sequence>
<dbReference type="Pfam" id="PF19562">
    <property type="entry name" value="DUF6084"/>
    <property type="match status" value="1"/>
</dbReference>
<dbReference type="InterPro" id="IPR045730">
    <property type="entry name" value="DUF6084"/>
</dbReference>
<gene>
    <name evidence="1" type="ORF">ACPOL_0988</name>
</gene>
<evidence type="ECO:0000313" key="1">
    <source>
        <dbReference type="EMBL" id="AXC10339.1"/>
    </source>
</evidence>
<organism evidence="1 2">
    <name type="scientific">Acidisarcina polymorpha</name>
    <dbReference type="NCBI Taxonomy" id="2211140"/>
    <lineage>
        <taxon>Bacteria</taxon>
        <taxon>Pseudomonadati</taxon>
        <taxon>Acidobacteriota</taxon>
        <taxon>Terriglobia</taxon>
        <taxon>Terriglobales</taxon>
        <taxon>Acidobacteriaceae</taxon>
        <taxon>Acidisarcina</taxon>
    </lineage>
</organism>
<keyword evidence="2" id="KW-1185">Reference proteome</keyword>
<name>A0A2Z5FU08_9BACT</name>
<dbReference type="EMBL" id="CP030840">
    <property type="protein sequence ID" value="AXC10339.1"/>
    <property type="molecule type" value="Genomic_DNA"/>
</dbReference>
<evidence type="ECO:0000313" key="2">
    <source>
        <dbReference type="Proteomes" id="UP000253606"/>
    </source>
</evidence>
<dbReference type="AlphaFoldDB" id="A0A2Z5FU08"/>
<dbReference type="Proteomes" id="UP000253606">
    <property type="component" value="Chromosome"/>
</dbReference>
<proteinExistence type="predicted"/>
<dbReference type="OrthoDB" id="115056at2"/>
<reference evidence="1 2" key="1">
    <citation type="journal article" date="2018" name="Front. Microbiol.">
        <title>Hydrolytic Capabilities as a Key to Environmental Success: Chitinolytic and Cellulolytic Acidobacteria From Acidic Sub-arctic Soils and Boreal Peatlands.</title>
        <authorList>
            <person name="Belova S.E."/>
            <person name="Ravin N.V."/>
            <person name="Pankratov T.A."/>
            <person name="Rakitin A.L."/>
            <person name="Ivanova A.A."/>
            <person name="Beletsky A.V."/>
            <person name="Mardanov A.V."/>
            <person name="Sinninghe Damste J.S."/>
            <person name="Dedysh S.N."/>
        </authorList>
    </citation>
    <scope>NUCLEOTIDE SEQUENCE [LARGE SCALE GENOMIC DNA]</scope>
    <source>
        <strain evidence="1 2">SBC82</strain>
    </source>
</reference>
<accession>A0A2Z5FU08</accession>
<dbReference type="RefSeq" id="WP_114205996.1">
    <property type="nucleotide sequence ID" value="NZ_CP030840.1"/>
</dbReference>